<comment type="caution">
    <text evidence="4">The sequence shown here is derived from an EMBL/GenBank/DDBJ whole genome shotgun (WGS) entry which is preliminary data.</text>
</comment>
<dbReference type="SUPFAM" id="SSF48498">
    <property type="entry name" value="Tetracyclin repressor-like, C-terminal domain"/>
    <property type="match status" value="1"/>
</dbReference>
<dbReference type="InterPro" id="IPR009057">
    <property type="entry name" value="Homeodomain-like_sf"/>
</dbReference>
<evidence type="ECO:0000256" key="3">
    <source>
        <dbReference type="ARBA" id="ARBA00023163"/>
    </source>
</evidence>
<protein>
    <submittedName>
        <fullName evidence="4">TetR family transcriptional regulator</fullName>
    </submittedName>
</protein>
<dbReference type="InterPro" id="IPR036271">
    <property type="entry name" value="Tet_transcr_reg_TetR-rel_C_sf"/>
</dbReference>
<accession>A0A8A9IBT2</accession>
<dbReference type="PROSITE" id="PS50977">
    <property type="entry name" value="HTH_TETR_2"/>
    <property type="match status" value="1"/>
</dbReference>
<gene>
    <name evidence="4" type="ORF">CHR55_19865</name>
</gene>
<dbReference type="GO" id="GO:0003700">
    <property type="term" value="F:DNA-binding transcription factor activity"/>
    <property type="evidence" value="ECO:0007669"/>
    <property type="project" value="TreeGrafter"/>
</dbReference>
<sequence length="222" mass="24378">MAVGGKLSRMQTGKKTGRPPTLSTTDIVEAALAGDLSELTMPSVAKRLGVSHSALYRYFADREALLRACSDHVVRQTVWPDTNRPWREFLKDFCDVLWSSFERYPGLAQVGLAVPGTPPAIIEIVEKLVGSLTAQGFTPHDAILAVDFISEVTMTQFAMMAAMDKTVSSADSRSARQAYQESWNASESLIEGIGDESTWHGRGWLDEKITIMLDGLEKRVIG</sequence>
<organism evidence="4 5">
    <name type="scientific">Rhodococcus qingshengii</name>
    <dbReference type="NCBI Taxonomy" id="334542"/>
    <lineage>
        <taxon>Bacteria</taxon>
        <taxon>Bacillati</taxon>
        <taxon>Actinomycetota</taxon>
        <taxon>Actinomycetes</taxon>
        <taxon>Mycobacteriales</taxon>
        <taxon>Nocardiaceae</taxon>
        <taxon>Rhodococcus</taxon>
        <taxon>Rhodococcus erythropolis group</taxon>
    </lineage>
</organism>
<dbReference type="PANTHER" id="PTHR30055">
    <property type="entry name" value="HTH-TYPE TRANSCRIPTIONAL REGULATOR RUTR"/>
    <property type="match status" value="1"/>
</dbReference>
<evidence type="ECO:0000313" key="4">
    <source>
        <dbReference type="EMBL" id="PCK25565.1"/>
    </source>
</evidence>
<dbReference type="InterPro" id="IPR001647">
    <property type="entry name" value="HTH_TetR"/>
</dbReference>
<dbReference type="AlphaFoldDB" id="A0A2A5J7L5"/>
<reference evidence="4 5" key="1">
    <citation type="submission" date="2017-07" db="EMBL/GenBank/DDBJ databases">
        <title>Draft sequence of Rhodococcus enclensis 23b-28.</title>
        <authorList>
            <person name="Besaury L."/>
            <person name="Sancelme M."/>
            <person name="Amato P."/>
            <person name="Lallement A."/>
            <person name="Delort A.-M."/>
        </authorList>
    </citation>
    <scope>NUCLEOTIDE SEQUENCE [LARGE SCALE GENOMIC DNA]</scope>
    <source>
        <strain evidence="4 5">23b-28</strain>
    </source>
</reference>
<proteinExistence type="predicted"/>
<dbReference type="EMBL" id="NOVD01000015">
    <property type="protein sequence ID" value="PCK25565.1"/>
    <property type="molecule type" value="Genomic_DNA"/>
</dbReference>
<keyword evidence="1" id="KW-0805">Transcription regulation</keyword>
<dbReference type="Pfam" id="PF02909">
    <property type="entry name" value="TetR_C_1"/>
    <property type="match status" value="1"/>
</dbReference>
<dbReference type="Pfam" id="PF00440">
    <property type="entry name" value="TetR_N"/>
    <property type="match status" value="1"/>
</dbReference>
<dbReference type="GO" id="GO:0045892">
    <property type="term" value="P:negative regulation of DNA-templated transcription"/>
    <property type="evidence" value="ECO:0007669"/>
    <property type="project" value="InterPro"/>
</dbReference>
<name>A0A2A5J7L5_RHOSG</name>
<dbReference type="Proteomes" id="UP000230886">
    <property type="component" value="Unassembled WGS sequence"/>
</dbReference>
<evidence type="ECO:0000256" key="1">
    <source>
        <dbReference type="ARBA" id="ARBA00023015"/>
    </source>
</evidence>
<keyword evidence="2" id="KW-0238">DNA-binding</keyword>
<accession>A0A2A5J7L5</accession>
<evidence type="ECO:0000256" key="2">
    <source>
        <dbReference type="ARBA" id="ARBA00023125"/>
    </source>
</evidence>
<evidence type="ECO:0000313" key="5">
    <source>
        <dbReference type="Proteomes" id="UP000230886"/>
    </source>
</evidence>
<dbReference type="PANTHER" id="PTHR30055:SF151">
    <property type="entry name" value="TRANSCRIPTIONAL REGULATORY PROTEIN"/>
    <property type="match status" value="1"/>
</dbReference>
<dbReference type="InterPro" id="IPR004111">
    <property type="entry name" value="Repressor_TetR_C"/>
</dbReference>
<keyword evidence="3" id="KW-0804">Transcription</keyword>
<dbReference type="GO" id="GO:0000976">
    <property type="term" value="F:transcription cis-regulatory region binding"/>
    <property type="evidence" value="ECO:0007669"/>
    <property type="project" value="TreeGrafter"/>
</dbReference>
<dbReference type="SUPFAM" id="SSF46689">
    <property type="entry name" value="Homeodomain-like"/>
    <property type="match status" value="1"/>
</dbReference>
<dbReference type="InterPro" id="IPR050109">
    <property type="entry name" value="HTH-type_TetR-like_transc_reg"/>
</dbReference>
<dbReference type="Gene3D" id="1.10.357.10">
    <property type="entry name" value="Tetracycline Repressor, domain 2"/>
    <property type="match status" value="1"/>
</dbReference>